<dbReference type="Pfam" id="PF02221">
    <property type="entry name" value="E1_DerP2_DerF2"/>
    <property type="match status" value="1"/>
</dbReference>
<sequence>MYFTLVLLAFLFGGVRSSEVHQVHYLSCNEGPDTVTGVAISPCEPVDIEGFSSCIFRRGNRIRVQATVFAPFSASALDTEAITFAGREEFPLPFSGSNPCVENMMPACPMRAGLYYIFTYYIDVPRFYPSGRTTIKFTVRRARNKEKIVGCVKLHVMVR</sequence>
<dbReference type="AlphaFoldDB" id="A0A8X6FK06"/>
<dbReference type="InterPro" id="IPR003172">
    <property type="entry name" value="ML_dom"/>
</dbReference>
<feature type="chain" id="PRO_5036493575" evidence="1">
    <location>
        <begin position="18"/>
        <end position="159"/>
    </location>
</feature>
<feature type="domain" description="MD-2-related lipid-recognition" evidence="2">
    <location>
        <begin position="25"/>
        <end position="156"/>
    </location>
</feature>
<dbReference type="InterPro" id="IPR014756">
    <property type="entry name" value="Ig_E-set"/>
</dbReference>
<evidence type="ECO:0000256" key="1">
    <source>
        <dbReference type="SAM" id="SignalP"/>
    </source>
</evidence>
<name>A0A8X6FK06_TRICU</name>
<feature type="signal peptide" evidence="1">
    <location>
        <begin position="1"/>
        <end position="17"/>
    </location>
</feature>
<keyword evidence="1" id="KW-0732">Signal</keyword>
<organism evidence="3 4">
    <name type="scientific">Trichonephila clavata</name>
    <name type="common">Joro spider</name>
    <name type="synonym">Nephila clavata</name>
    <dbReference type="NCBI Taxonomy" id="2740835"/>
    <lineage>
        <taxon>Eukaryota</taxon>
        <taxon>Metazoa</taxon>
        <taxon>Ecdysozoa</taxon>
        <taxon>Arthropoda</taxon>
        <taxon>Chelicerata</taxon>
        <taxon>Arachnida</taxon>
        <taxon>Araneae</taxon>
        <taxon>Araneomorphae</taxon>
        <taxon>Entelegynae</taxon>
        <taxon>Araneoidea</taxon>
        <taxon>Nephilidae</taxon>
        <taxon>Trichonephila</taxon>
    </lineage>
</organism>
<evidence type="ECO:0000313" key="4">
    <source>
        <dbReference type="Proteomes" id="UP000887116"/>
    </source>
</evidence>
<reference evidence="3" key="1">
    <citation type="submission" date="2020-07" db="EMBL/GenBank/DDBJ databases">
        <title>Multicomponent nature underlies the extraordinary mechanical properties of spider dragline silk.</title>
        <authorList>
            <person name="Kono N."/>
            <person name="Nakamura H."/>
            <person name="Mori M."/>
            <person name="Yoshida Y."/>
            <person name="Ohtoshi R."/>
            <person name="Malay A.D."/>
            <person name="Moran D.A.P."/>
            <person name="Tomita M."/>
            <person name="Numata K."/>
            <person name="Arakawa K."/>
        </authorList>
    </citation>
    <scope>NUCLEOTIDE SEQUENCE</scope>
</reference>
<proteinExistence type="predicted"/>
<dbReference type="OrthoDB" id="6416140at2759"/>
<protein>
    <submittedName>
        <fullName evidence="3">ML domain-containing protein</fullName>
    </submittedName>
</protein>
<dbReference type="EMBL" id="BMAO01012510">
    <property type="protein sequence ID" value="GFQ81896.1"/>
    <property type="molecule type" value="Genomic_DNA"/>
</dbReference>
<dbReference type="SUPFAM" id="SSF81296">
    <property type="entry name" value="E set domains"/>
    <property type="match status" value="1"/>
</dbReference>
<accession>A0A8X6FK06</accession>
<dbReference type="Gene3D" id="2.60.40.770">
    <property type="match status" value="1"/>
</dbReference>
<evidence type="ECO:0000313" key="3">
    <source>
        <dbReference type="EMBL" id="GFQ81896.1"/>
    </source>
</evidence>
<gene>
    <name evidence="3" type="primary">NCL1_19370</name>
    <name evidence="3" type="ORF">TNCT_87021</name>
</gene>
<dbReference type="Proteomes" id="UP000887116">
    <property type="component" value="Unassembled WGS sequence"/>
</dbReference>
<comment type="caution">
    <text evidence="3">The sequence shown here is derived from an EMBL/GenBank/DDBJ whole genome shotgun (WGS) entry which is preliminary data.</text>
</comment>
<keyword evidence="4" id="KW-1185">Reference proteome</keyword>
<evidence type="ECO:0000259" key="2">
    <source>
        <dbReference type="SMART" id="SM00737"/>
    </source>
</evidence>
<dbReference type="SMART" id="SM00737">
    <property type="entry name" value="ML"/>
    <property type="match status" value="1"/>
</dbReference>